<dbReference type="InterPro" id="IPR029058">
    <property type="entry name" value="AB_hydrolase_fold"/>
</dbReference>
<evidence type="ECO:0008006" key="4">
    <source>
        <dbReference type="Google" id="ProtNLM"/>
    </source>
</evidence>
<dbReference type="Proteomes" id="UP001589783">
    <property type="component" value="Unassembled WGS sequence"/>
</dbReference>
<evidence type="ECO:0000313" key="2">
    <source>
        <dbReference type="EMBL" id="MFC0313960.1"/>
    </source>
</evidence>
<feature type="transmembrane region" description="Helical" evidence="1">
    <location>
        <begin position="363"/>
        <end position="385"/>
    </location>
</feature>
<comment type="caution">
    <text evidence="2">The sequence shown here is derived from an EMBL/GenBank/DDBJ whole genome shotgun (WGS) entry which is preliminary data.</text>
</comment>
<sequence length="841" mass="90425">MATSPLPPRVLEIRTHGVSGTPSEQILARPQAPAQAGALAAVPGSTDPERGFVELLDLRGEPVGESANPNHRVWAYHWGAMTSGGWRKALWAVLLPFGLINTAYAMIPEQEAARREPEPAWAARLAKAAMHVVGLALTVLFTIQSAVLAVDLVAYQSLLRPHAQGDSTWLTRLPGSGWFAGDPLRLSLAATVLLALALALIGTITRFTKVDDTGSVDDTAPSTLGAQTGISDAPDTILESQDFHDGNPTATLLRGIHGVAAPSALLLVLLVVRSTGPLGYWWLIPLGVLVALVTAVLVVDLGDPGRVGTVLRNARAKRLLRVTSWSLSLGAHAGAVIVAGWFLPDRLRYAPDRASLLSVSEPIWITLLVCAVFWLLLWAAIGRIVGRHRGYWQGFPASYRPWMNGYSPVAISALAVALGAGFGAGVAWSVDVIISLGTELGDILPGLWDIVIGRSPADALVLPTTYATLSLLWGIVAAVAVLFGAAGVLAFLRSGRRDDSRWQRELSDLGDPAPGLARHRRAWWLAAHNDQVPVLINRLFWIVVVAAAVAAAVTLSGAGSAAPVRIFSAVGTLGLLLVVLASAVAIQRAIRRPGRGRTLGVLWDVASFWPREGHPVVPPSYATVVIHDIVTRVEDERRRDPDQKIVLCGHSQGSLIMYAVALRLINREGSQQVTSLAEPTDATTEASLRWADLSLVTYGSQLRWIYGRAFPAHLGFHSHHRLQQALNWRWLNLIRTSDPVGGSVLSWNLSRADGRTGLQVDGDVLAPSEPGWRRTCAAPIDAEPLPDSGPPRIRYLPLGCEIWLPDPPPVAEYSFSRGHSNYPRDPVWPSLIADLVTRDSP</sequence>
<gene>
    <name evidence="2" type="ORF">ACFFJD_03710</name>
</gene>
<keyword evidence="1" id="KW-0472">Membrane</keyword>
<dbReference type="EMBL" id="JBHLWV010000012">
    <property type="protein sequence ID" value="MFC0313960.1"/>
    <property type="molecule type" value="Genomic_DNA"/>
</dbReference>
<feature type="transmembrane region" description="Helical" evidence="1">
    <location>
        <begin position="406"/>
        <end position="430"/>
    </location>
</feature>
<feature type="transmembrane region" description="Helical" evidence="1">
    <location>
        <begin position="566"/>
        <end position="586"/>
    </location>
</feature>
<feature type="transmembrane region" description="Helical" evidence="1">
    <location>
        <begin position="322"/>
        <end position="343"/>
    </location>
</feature>
<feature type="transmembrane region" description="Helical" evidence="1">
    <location>
        <begin position="278"/>
        <end position="301"/>
    </location>
</feature>
<proteinExistence type="predicted"/>
<keyword evidence="1" id="KW-0812">Transmembrane</keyword>
<reference evidence="2 3" key="1">
    <citation type="submission" date="2024-09" db="EMBL/GenBank/DDBJ databases">
        <authorList>
            <person name="Sun Q."/>
            <person name="Mori K."/>
        </authorList>
    </citation>
    <scope>NUCLEOTIDE SEQUENCE [LARGE SCALE GENOMIC DNA]</scope>
    <source>
        <strain evidence="2 3">CCM 7957</strain>
    </source>
</reference>
<evidence type="ECO:0000256" key="1">
    <source>
        <dbReference type="SAM" id="Phobius"/>
    </source>
</evidence>
<feature type="transmembrane region" description="Helical" evidence="1">
    <location>
        <begin position="186"/>
        <end position="205"/>
    </location>
</feature>
<feature type="transmembrane region" description="Helical" evidence="1">
    <location>
        <begin position="539"/>
        <end position="560"/>
    </location>
</feature>
<accession>A0ABV6H6S9</accession>
<name>A0ABV6H6S9_9ACTN</name>
<keyword evidence="3" id="KW-1185">Reference proteome</keyword>
<feature type="transmembrane region" description="Helical" evidence="1">
    <location>
        <begin position="89"/>
        <end position="107"/>
    </location>
</feature>
<organism evidence="2 3">
    <name type="scientific">Gordonia phosphorivorans</name>
    <dbReference type="NCBI Taxonomy" id="1056982"/>
    <lineage>
        <taxon>Bacteria</taxon>
        <taxon>Bacillati</taxon>
        <taxon>Actinomycetota</taxon>
        <taxon>Actinomycetes</taxon>
        <taxon>Mycobacteriales</taxon>
        <taxon>Gordoniaceae</taxon>
        <taxon>Gordonia</taxon>
    </lineage>
</organism>
<evidence type="ECO:0000313" key="3">
    <source>
        <dbReference type="Proteomes" id="UP001589783"/>
    </source>
</evidence>
<dbReference type="RefSeq" id="WP_382361125.1">
    <property type="nucleotide sequence ID" value="NZ_JBHLWV010000012.1"/>
</dbReference>
<dbReference type="SUPFAM" id="SSF53474">
    <property type="entry name" value="alpha/beta-Hydrolases"/>
    <property type="match status" value="1"/>
</dbReference>
<dbReference type="Gene3D" id="3.40.50.1820">
    <property type="entry name" value="alpha/beta hydrolase"/>
    <property type="match status" value="1"/>
</dbReference>
<protein>
    <recommendedName>
        <fullName evidence="4">Integral membrane protein</fullName>
    </recommendedName>
</protein>
<feature type="transmembrane region" description="Helical" evidence="1">
    <location>
        <begin position="128"/>
        <end position="150"/>
    </location>
</feature>
<keyword evidence="1" id="KW-1133">Transmembrane helix</keyword>
<feature type="transmembrane region" description="Helical" evidence="1">
    <location>
        <begin position="471"/>
        <end position="492"/>
    </location>
</feature>